<dbReference type="EMBL" id="LWCR01000003">
    <property type="protein sequence ID" value="OAN31783.1"/>
    <property type="molecule type" value="Genomic_DNA"/>
</dbReference>
<evidence type="ECO:0000313" key="1">
    <source>
        <dbReference type="EMBL" id="OAN31783.1"/>
    </source>
</evidence>
<name>A0A178LMW7_9PSED</name>
<organism evidence="1 2">
    <name type="scientific">Pseudomonas oryzihabitans</name>
    <dbReference type="NCBI Taxonomy" id="47885"/>
    <lineage>
        <taxon>Bacteria</taxon>
        <taxon>Pseudomonadati</taxon>
        <taxon>Pseudomonadota</taxon>
        <taxon>Gammaproteobacteria</taxon>
        <taxon>Pseudomonadales</taxon>
        <taxon>Pseudomonadaceae</taxon>
        <taxon>Pseudomonas</taxon>
    </lineage>
</organism>
<sequence length="63" mass="7332">MRDLRQTTLLTPRRRGYQDYLAGLGDPCPYPNNTVQTIEWWDGWVIAERILRELDEDAPVSGI</sequence>
<dbReference type="RefSeq" id="WP_064306994.1">
    <property type="nucleotide sequence ID" value="NZ_LWCR01000003.1"/>
</dbReference>
<evidence type="ECO:0000313" key="2">
    <source>
        <dbReference type="Proteomes" id="UP000078356"/>
    </source>
</evidence>
<dbReference type="OrthoDB" id="9927737at2"/>
<proteinExistence type="predicted"/>
<protein>
    <submittedName>
        <fullName evidence="1">Uncharacterized protein</fullName>
    </submittedName>
</protein>
<gene>
    <name evidence="1" type="ORF">A4V15_12045</name>
</gene>
<reference evidence="1 2" key="1">
    <citation type="submission" date="2016-04" db="EMBL/GenBank/DDBJ databases">
        <title>Draft Genome Sequences of Staphylococcus capitis Strain H36, S. capitis Strain H65, S. cohnii Strain H62, S. hominis Strain H69, Mycobacterium iranicum Strain H39, Plantibacter sp. Strain H53, Pseudomonas oryzihabitans Strain H72, and Microbacterium sp. Strain H83, isolated from residential settings.</title>
        <authorList>
            <person name="Lymperopoulou D."/>
            <person name="Adams R.I."/>
            <person name="Lindow S."/>
            <person name="Coil D.A."/>
            <person name="Jospin G."/>
            <person name="Eisen J.A."/>
        </authorList>
    </citation>
    <scope>NUCLEOTIDE SEQUENCE [LARGE SCALE GENOMIC DNA]</scope>
    <source>
        <strain evidence="1 2">H72</strain>
    </source>
</reference>
<dbReference type="Proteomes" id="UP000078356">
    <property type="component" value="Unassembled WGS sequence"/>
</dbReference>
<dbReference type="AlphaFoldDB" id="A0A178LMW7"/>
<comment type="caution">
    <text evidence="1">The sequence shown here is derived from an EMBL/GenBank/DDBJ whole genome shotgun (WGS) entry which is preliminary data.</text>
</comment>
<accession>A0A178LMW7</accession>